<feature type="region of interest" description="Disordered" evidence="5">
    <location>
        <begin position="377"/>
        <end position="412"/>
    </location>
</feature>
<dbReference type="RefSeq" id="XP_030550455.2">
    <property type="nucleotide sequence ID" value="XM_030694595.2"/>
</dbReference>
<evidence type="ECO:0000256" key="6">
    <source>
        <dbReference type="SAM" id="Phobius"/>
    </source>
</evidence>
<dbReference type="PANTHER" id="PTHR31744">
    <property type="entry name" value="PROTEIN CUP-SHAPED COTYLEDON 2-RELATED"/>
    <property type="match status" value="1"/>
</dbReference>
<name>A0A8B8QTV7_9MYRT</name>
<evidence type="ECO:0000256" key="3">
    <source>
        <dbReference type="ARBA" id="ARBA00023163"/>
    </source>
</evidence>
<feature type="transmembrane region" description="Helical" evidence="6">
    <location>
        <begin position="515"/>
        <end position="535"/>
    </location>
</feature>
<keyword evidence="6" id="KW-1133">Transmembrane helix</keyword>
<keyword evidence="8" id="KW-1185">Reference proteome</keyword>
<keyword evidence="1" id="KW-0805">Transcription regulation</keyword>
<dbReference type="InterPro" id="IPR003441">
    <property type="entry name" value="NAC-dom"/>
</dbReference>
<evidence type="ECO:0000259" key="7">
    <source>
        <dbReference type="PROSITE" id="PS51005"/>
    </source>
</evidence>
<evidence type="ECO:0000256" key="4">
    <source>
        <dbReference type="ARBA" id="ARBA00023242"/>
    </source>
</evidence>
<gene>
    <name evidence="9" type="primary">LOC115755281</name>
</gene>
<dbReference type="SUPFAM" id="SSF101941">
    <property type="entry name" value="NAC domain"/>
    <property type="match status" value="1"/>
</dbReference>
<dbReference type="Pfam" id="PF02365">
    <property type="entry name" value="NAM"/>
    <property type="match status" value="1"/>
</dbReference>
<accession>A0A8B8QTV7</accession>
<dbReference type="GO" id="GO:0003677">
    <property type="term" value="F:DNA binding"/>
    <property type="evidence" value="ECO:0007669"/>
    <property type="project" value="UniProtKB-KW"/>
</dbReference>
<organism evidence="8 9">
    <name type="scientific">Rhodamnia argentea</name>
    <dbReference type="NCBI Taxonomy" id="178133"/>
    <lineage>
        <taxon>Eukaryota</taxon>
        <taxon>Viridiplantae</taxon>
        <taxon>Streptophyta</taxon>
        <taxon>Embryophyta</taxon>
        <taxon>Tracheophyta</taxon>
        <taxon>Spermatophyta</taxon>
        <taxon>Magnoliopsida</taxon>
        <taxon>eudicotyledons</taxon>
        <taxon>Gunneridae</taxon>
        <taxon>Pentapetalae</taxon>
        <taxon>rosids</taxon>
        <taxon>malvids</taxon>
        <taxon>Myrtales</taxon>
        <taxon>Myrtaceae</taxon>
        <taxon>Myrtoideae</taxon>
        <taxon>Myrteae</taxon>
        <taxon>Australasian group</taxon>
        <taxon>Rhodamnia</taxon>
    </lineage>
</organism>
<keyword evidence="6" id="KW-0472">Membrane</keyword>
<protein>
    <submittedName>
        <fullName evidence="9">NAC domain-containing protein 78 isoform X1</fullName>
    </submittedName>
</protein>
<dbReference type="Proteomes" id="UP000827889">
    <property type="component" value="Chromosome 8"/>
</dbReference>
<evidence type="ECO:0000256" key="5">
    <source>
        <dbReference type="SAM" id="MobiDB-lite"/>
    </source>
</evidence>
<feature type="compositionally biased region" description="Basic and acidic residues" evidence="5">
    <location>
        <begin position="403"/>
        <end position="412"/>
    </location>
</feature>
<dbReference type="Gene3D" id="2.170.150.80">
    <property type="entry name" value="NAC domain"/>
    <property type="match status" value="1"/>
</dbReference>
<dbReference type="GeneID" id="115755281"/>
<evidence type="ECO:0000256" key="1">
    <source>
        <dbReference type="ARBA" id="ARBA00023015"/>
    </source>
</evidence>
<dbReference type="GO" id="GO:0005634">
    <property type="term" value="C:nucleus"/>
    <property type="evidence" value="ECO:0007669"/>
    <property type="project" value="UniProtKB-SubCell"/>
</dbReference>
<dbReference type="PANTHER" id="PTHR31744:SF210">
    <property type="entry name" value="NAC DOMAIN-CONTAINING PROTEIN 86-LIKE"/>
    <property type="match status" value="1"/>
</dbReference>
<keyword evidence="6" id="KW-0812">Transmembrane</keyword>
<feature type="compositionally biased region" description="Polar residues" evidence="5">
    <location>
        <begin position="389"/>
        <end position="402"/>
    </location>
</feature>
<reference evidence="9" key="1">
    <citation type="submission" date="2025-08" db="UniProtKB">
        <authorList>
            <consortium name="RefSeq"/>
        </authorList>
    </citation>
    <scope>IDENTIFICATION</scope>
    <source>
        <tissue evidence="9">Leaf</tissue>
    </source>
</reference>
<keyword evidence="3" id="KW-0804">Transcription</keyword>
<keyword evidence="2" id="KW-0238">DNA-binding</keyword>
<dbReference type="AlphaFoldDB" id="A0A8B8QTV7"/>
<proteinExistence type="predicted"/>
<dbReference type="PROSITE" id="PS51005">
    <property type="entry name" value="NAC"/>
    <property type="match status" value="1"/>
</dbReference>
<dbReference type="KEGG" id="rarg:115755281"/>
<sequence>MGRDSAKSLAPGFRFHPTDEELVRYYLKRKVSGKPLRFDAISEVDVYKCEPWDLPDKSNLKTRDLEWYFFSALDKKYGNGSKTNRATENGYWKTTGKDRAVFHYSRTVGMKKTLVYHIGRAPRGKRTNWVMHEYRLTDEELEKAGIPQDAFVLCRIFQKSGPGPKNGEQYGAPFIEEEWEDDDVALFPDQEPMVVVDDEYVEADDLDQSIDFGIESGDAPALLNFHHGETSQGTEHSNDFNEDEQKPLIDTNAVQAGSQQLDEQFFVLPEQYQMEMKAIEKGYIGQSDDNDNPVDANYLLDGPYLDAADNHLPGDEFYLQTNDLANLLGEDAADFAVEDYLTFFDADDENVLPYESSQLPSENALSDHTLHAEHINGGNEEAPLAGNLPSESCSKDYASTSKPHLDSKDPESSVKYPLMKAASQMLGSFPAPPAFAAEFPGKDVALHLNSAAQPSSSVHVTAGMIRIRDMNLVGSGMDWSVGKNGELNIVLSFGMSQADVSPTNSGLLSRKTPSVVSWSWCFFLFFWIILLSVSVKVGTSIYSR</sequence>
<dbReference type="GO" id="GO:0006355">
    <property type="term" value="P:regulation of DNA-templated transcription"/>
    <property type="evidence" value="ECO:0007669"/>
    <property type="project" value="InterPro"/>
</dbReference>
<evidence type="ECO:0000313" key="9">
    <source>
        <dbReference type="RefSeq" id="XP_030550455.2"/>
    </source>
</evidence>
<feature type="domain" description="NAC" evidence="7">
    <location>
        <begin position="9"/>
        <end position="159"/>
    </location>
</feature>
<evidence type="ECO:0000313" key="8">
    <source>
        <dbReference type="Proteomes" id="UP000827889"/>
    </source>
</evidence>
<keyword evidence="4" id="KW-0539">Nucleus</keyword>
<dbReference type="InterPro" id="IPR036093">
    <property type="entry name" value="NAC_dom_sf"/>
</dbReference>
<evidence type="ECO:0000256" key="2">
    <source>
        <dbReference type="ARBA" id="ARBA00023125"/>
    </source>
</evidence>